<proteinExistence type="inferred from homology"/>
<evidence type="ECO:0000256" key="2">
    <source>
        <dbReference type="SAM" id="MobiDB-lite"/>
    </source>
</evidence>
<dbReference type="RefSeq" id="WP_169326089.1">
    <property type="nucleotide sequence ID" value="NZ_JABCJJ010000064.1"/>
</dbReference>
<dbReference type="GO" id="GO:0016740">
    <property type="term" value="F:transferase activity"/>
    <property type="evidence" value="ECO:0007669"/>
    <property type="project" value="UniProtKB-KW"/>
</dbReference>
<feature type="compositionally biased region" description="Basic and acidic residues" evidence="2">
    <location>
        <begin position="177"/>
        <end position="189"/>
    </location>
</feature>
<dbReference type="PANTHER" id="PTHR42733">
    <property type="entry name" value="DJ-1 PROTEIN"/>
    <property type="match status" value="1"/>
</dbReference>
<feature type="region of interest" description="Disordered" evidence="2">
    <location>
        <begin position="176"/>
        <end position="199"/>
    </location>
</feature>
<protein>
    <submittedName>
        <fullName evidence="4">Type 1 glutamine amidotransferase</fullName>
    </submittedName>
</protein>
<dbReference type="Pfam" id="PF01965">
    <property type="entry name" value="DJ-1_PfpI"/>
    <property type="match status" value="1"/>
</dbReference>
<keyword evidence="4" id="KW-0808">Transferase</keyword>
<dbReference type="Gene3D" id="3.40.50.880">
    <property type="match status" value="1"/>
</dbReference>
<evidence type="ECO:0000313" key="5">
    <source>
        <dbReference type="Proteomes" id="UP000562124"/>
    </source>
</evidence>
<feature type="domain" description="DJ-1/PfpI" evidence="3">
    <location>
        <begin position="7"/>
        <end position="169"/>
    </location>
</feature>
<organism evidence="4 5">
    <name type="scientific">Cellulomonas fimi</name>
    <dbReference type="NCBI Taxonomy" id="1708"/>
    <lineage>
        <taxon>Bacteria</taxon>
        <taxon>Bacillati</taxon>
        <taxon>Actinomycetota</taxon>
        <taxon>Actinomycetes</taxon>
        <taxon>Micrococcales</taxon>
        <taxon>Cellulomonadaceae</taxon>
        <taxon>Cellulomonas</taxon>
    </lineage>
</organism>
<evidence type="ECO:0000313" key="4">
    <source>
        <dbReference type="EMBL" id="NMR21730.1"/>
    </source>
</evidence>
<dbReference type="EMBL" id="JABCJJ010000064">
    <property type="protein sequence ID" value="NMR21730.1"/>
    <property type="molecule type" value="Genomic_DNA"/>
</dbReference>
<comment type="caution">
    <text evidence="4">The sequence shown here is derived from an EMBL/GenBank/DDBJ whole genome shotgun (WGS) entry which is preliminary data.</text>
</comment>
<reference evidence="4 5" key="1">
    <citation type="submission" date="2020-04" db="EMBL/GenBank/DDBJ databases">
        <title>Sequencing and Assembly of C. fimi.</title>
        <authorList>
            <person name="Ramsey A.R."/>
        </authorList>
    </citation>
    <scope>NUCLEOTIDE SEQUENCE [LARGE SCALE GENOMIC DNA]</scope>
    <source>
        <strain evidence="4 5">SB</strain>
    </source>
</reference>
<dbReference type="InterPro" id="IPR002818">
    <property type="entry name" value="DJ-1/PfpI"/>
</dbReference>
<keyword evidence="5" id="KW-1185">Reference proteome</keyword>
<dbReference type="InterPro" id="IPR029062">
    <property type="entry name" value="Class_I_gatase-like"/>
</dbReference>
<name>A0A7Y0M0W7_CELFI</name>
<comment type="similarity">
    <text evidence="1">Belongs to the peptidase C56 family.</text>
</comment>
<evidence type="ECO:0000259" key="3">
    <source>
        <dbReference type="Pfam" id="PF01965"/>
    </source>
</evidence>
<dbReference type="PROSITE" id="PS51276">
    <property type="entry name" value="PEPTIDASE_C56_PFPI"/>
    <property type="match status" value="1"/>
</dbReference>
<dbReference type="NCBIfam" id="TIGR01382">
    <property type="entry name" value="PfpI"/>
    <property type="match status" value="1"/>
</dbReference>
<dbReference type="AlphaFoldDB" id="A0A7Y0M0W7"/>
<sequence length="199" mass="21300">MPLNGARIALLIEDEYQILEGWYPHLRLTGAGADLTVVGSGTKRSYDSKEHYPMEVDRDAADVSADDFDAVVVPGGFAPDNMRLHPEMAGLVRDMFQAGKLVTSICHGGWILISAGAVRGKRITGYLPIKDDVTNAGGTWVDDQPVVVDGNVITARNPGDLAPFCDAIIDYLETPDGDSRATSRSDDRVPAGAETGSVR</sequence>
<dbReference type="PANTHER" id="PTHR42733:SF13">
    <property type="entry name" value="DJ-1_PFPI DOMAIN-CONTAINING PROTEIN"/>
    <property type="match status" value="1"/>
</dbReference>
<keyword evidence="4" id="KW-0315">Glutamine amidotransferase</keyword>
<evidence type="ECO:0000256" key="1">
    <source>
        <dbReference type="ARBA" id="ARBA00008542"/>
    </source>
</evidence>
<accession>A0A7Y0M0W7</accession>
<dbReference type="CDD" id="cd03134">
    <property type="entry name" value="GATase1_PfpI_like"/>
    <property type="match status" value="1"/>
</dbReference>
<dbReference type="SUPFAM" id="SSF52317">
    <property type="entry name" value="Class I glutamine amidotransferase-like"/>
    <property type="match status" value="1"/>
</dbReference>
<gene>
    <name evidence="4" type="ORF">HIR71_16200</name>
</gene>
<dbReference type="Proteomes" id="UP000562124">
    <property type="component" value="Unassembled WGS sequence"/>
</dbReference>
<dbReference type="InterPro" id="IPR006286">
    <property type="entry name" value="C56_PfpI-like"/>
</dbReference>